<dbReference type="EMBL" id="CP034759">
    <property type="protein sequence ID" value="QBG35462.1"/>
    <property type="molecule type" value="Genomic_DNA"/>
</dbReference>
<dbReference type="InterPro" id="IPR000160">
    <property type="entry name" value="GGDEF_dom"/>
</dbReference>
<dbReference type="SUPFAM" id="SSF141868">
    <property type="entry name" value="EAL domain-like"/>
    <property type="match status" value="1"/>
</dbReference>
<accession>A0A4P6P7I4</accession>
<dbReference type="InterPro" id="IPR001633">
    <property type="entry name" value="EAL_dom"/>
</dbReference>
<feature type="domain" description="GGDEF" evidence="3">
    <location>
        <begin position="340"/>
        <end position="473"/>
    </location>
</feature>
<keyword evidence="1" id="KW-1133">Transmembrane helix</keyword>
<keyword evidence="5" id="KW-1185">Reference proteome</keyword>
<proteinExistence type="predicted"/>
<dbReference type="SMART" id="SM00052">
    <property type="entry name" value="EAL"/>
    <property type="match status" value="1"/>
</dbReference>
<dbReference type="CDD" id="cd01949">
    <property type="entry name" value="GGDEF"/>
    <property type="match status" value="1"/>
</dbReference>
<reference evidence="4 5" key="1">
    <citation type="submission" date="2018-12" db="EMBL/GenBank/DDBJ databases">
        <title>Complete genome of Litorilituus sediminis.</title>
        <authorList>
            <person name="Liu A."/>
            <person name="Rong J."/>
        </authorList>
    </citation>
    <scope>NUCLEOTIDE SEQUENCE [LARGE SCALE GENOMIC DNA]</scope>
    <source>
        <strain evidence="4 5">JCM 17549</strain>
    </source>
</reference>
<dbReference type="Pfam" id="PF00990">
    <property type="entry name" value="GGDEF"/>
    <property type="match status" value="1"/>
</dbReference>
<dbReference type="SUPFAM" id="SSF55073">
    <property type="entry name" value="Nucleotide cyclase"/>
    <property type="match status" value="1"/>
</dbReference>
<dbReference type="PANTHER" id="PTHR33121">
    <property type="entry name" value="CYCLIC DI-GMP PHOSPHODIESTERASE PDEF"/>
    <property type="match status" value="1"/>
</dbReference>
<name>A0A4P6P7I4_9GAMM</name>
<feature type="domain" description="EAL" evidence="2">
    <location>
        <begin position="484"/>
        <end position="729"/>
    </location>
</feature>
<dbReference type="InterPro" id="IPR043128">
    <property type="entry name" value="Rev_trsase/Diguanyl_cyclase"/>
</dbReference>
<evidence type="ECO:0000313" key="4">
    <source>
        <dbReference type="EMBL" id="QBG35462.1"/>
    </source>
</evidence>
<dbReference type="PROSITE" id="PS50887">
    <property type="entry name" value="GGDEF"/>
    <property type="match status" value="1"/>
</dbReference>
<evidence type="ECO:0000256" key="1">
    <source>
        <dbReference type="SAM" id="Phobius"/>
    </source>
</evidence>
<dbReference type="AlphaFoldDB" id="A0A4P6P7I4"/>
<dbReference type="Gene3D" id="3.20.20.450">
    <property type="entry name" value="EAL domain"/>
    <property type="match status" value="1"/>
</dbReference>
<dbReference type="NCBIfam" id="TIGR00254">
    <property type="entry name" value="GGDEF"/>
    <property type="match status" value="1"/>
</dbReference>
<dbReference type="Gene3D" id="3.30.70.270">
    <property type="match status" value="1"/>
</dbReference>
<evidence type="ECO:0000313" key="5">
    <source>
        <dbReference type="Proteomes" id="UP000290244"/>
    </source>
</evidence>
<sequence>MIKQNNQQQLKHKKELNTSKRVVILTSIVILILLVWQAYSASKIHQSYQESLMDSITDRILSDYQEYFTQLRLEIDLFQQKQFNAIKQLQQQGSTANKDDYMAVLNQLRSDIKNTRLFALIDAQGEGSLAHITGNFLPDCEAEIASMLASGVQTQLFLHRSKSSIHFDLLQPLSTNLTEQNYLFVAFNPDVLIELLAKYQLPHQQLFLMRADNPREIELTTGHDNSKYASLLLQGDEYSSFSFVKPIPNTRWQLAIRLSPQYSSNLHQQGLLKAIVLWLALTLLIYGFYRQQKLGFKKHQKVKSALAFVDNHDRLTGLANRANFDRQLTEHINNKQPDNNSGVVMHIDLDKFQVINNSFGYGIGDKFLHKISLMLREFIPDNATVSRLGNDEFAILLPTLPREEVNTYAETLCLLVQKVRLDELKSESNVTASIGVIILDESVFDAKQVFSSLGQAVSLAKEKGRNRVQIYQSDDLQLVQHAKEMEAVHEVAEAIKADRLILYRQRLKSLQGEETDHFEILVRMRSACGNIVAPNEFIPAAEKYGMIRKIDYWVIENTFKKIASLPSEHSVYSINLSGLTLADKDIFAQISVLFSRYQIAPERICFEITETSAISHLASALHFIEQMIEFGCSFSLDDFGSGLSSFSYLQKLPVDTIKIDGVFVRDMDTNKVNRIFVENIKRTASAMHKKTVAEFVENADIERILTEIGIDYGQGYHIHKPEPWYESQQ</sequence>
<evidence type="ECO:0000259" key="3">
    <source>
        <dbReference type="PROSITE" id="PS50887"/>
    </source>
</evidence>
<dbReference type="RefSeq" id="WP_130600660.1">
    <property type="nucleotide sequence ID" value="NZ_CP034759.1"/>
</dbReference>
<organism evidence="4 5">
    <name type="scientific">Litorilituus sediminis</name>
    <dbReference type="NCBI Taxonomy" id="718192"/>
    <lineage>
        <taxon>Bacteria</taxon>
        <taxon>Pseudomonadati</taxon>
        <taxon>Pseudomonadota</taxon>
        <taxon>Gammaproteobacteria</taxon>
        <taxon>Alteromonadales</taxon>
        <taxon>Colwelliaceae</taxon>
        <taxon>Litorilituus</taxon>
    </lineage>
</organism>
<dbReference type="Pfam" id="PF00563">
    <property type="entry name" value="EAL"/>
    <property type="match status" value="1"/>
</dbReference>
<dbReference type="PROSITE" id="PS50883">
    <property type="entry name" value="EAL"/>
    <property type="match status" value="1"/>
</dbReference>
<dbReference type="InterPro" id="IPR029787">
    <property type="entry name" value="Nucleotide_cyclase"/>
</dbReference>
<feature type="transmembrane region" description="Helical" evidence="1">
    <location>
        <begin position="21"/>
        <end position="39"/>
    </location>
</feature>
<dbReference type="GO" id="GO:0071111">
    <property type="term" value="F:cyclic-guanylate-specific phosphodiesterase activity"/>
    <property type="evidence" value="ECO:0007669"/>
    <property type="project" value="InterPro"/>
</dbReference>
<keyword evidence="1" id="KW-0472">Membrane</keyword>
<dbReference type="PANTHER" id="PTHR33121:SF23">
    <property type="entry name" value="CYCLIC DI-GMP PHOSPHODIESTERASE PDEB"/>
    <property type="match status" value="1"/>
</dbReference>
<keyword evidence="1" id="KW-0812">Transmembrane</keyword>
<dbReference type="OrthoDB" id="9816034at2"/>
<gene>
    <name evidence="4" type="ORF">EMK97_06885</name>
</gene>
<dbReference type="InterPro" id="IPR050706">
    <property type="entry name" value="Cyclic-di-GMP_PDE-like"/>
</dbReference>
<dbReference type="KEGG" id="lsd:EMK97_06885"/>
<dbReference type="Proteomes" id="UP000290244">
    <property type="component" value="Chromosome"/>
</dbReference>
<dbReference type="InterPro" id="IPR035919">
    <property type="entry name" value="EAL_sf"/>
</dbReference>
<dbReference type="SMART" id="SM00267">
    <property type="entry name" value="GGDEF"/>
    <property type="match status" value="1"/>
</dbReference>
<protein>
    <submittedName>
        <fullName evidence="4">EAL domain-containing protein</fullName>
    </submittedName>
</protein>
<dbReference type="CDD" id="cd01948">
    <property type="entry name" value="EAL"/>
    <property type="match status" value="1"/>
</dbReference>
<evidence type="ECO:0000259" key="2">
    <source>
        <dbReference type="PROSITE" id="PS50883"/>
    </source>
</evidence>